<gene>
    <name evidence="5" type="ORF">PACLA_8A020690</name>
</gene>
<evidence type="ECO:0000259" key="4">
    <source>
        <dbReference type="Pfam" id="PF00501"/>
    </source>
</evidence>
<dbReference type="EMBL" id="CACRXK020010432">
    <property type="protein sequence ID" value="CAB4019384.1"/>
    <property type="molecule type" value="Genomic_DNA"/>
</dbReference>
<keyword evidence="2" id="KW-0443">Lipid metabolism</keyword>
<evidence type="ECO:0000256" key="3">
    <source>
        <dbReference type="ARBA" id="ARBA00026121"/>
    </source>
</evidence>
<dbReference type="OrthoDB" id="1700726at2759"/>
<evidence type="ECO:0000256" key="2">
    <source>
        <dbReference type="ARBA" id="ARBA00022832"/>
    </source>
</evidence>
<keyword evidence="1 5" id="KW-0436">Ligase</keyword>
<feature type="domain" description="AMP-dependent synthetase/ligase" evidence="4">
    <location>
        <begin position="10"/>
        <end position="60"/>
    </location>
</feature>
<accession>A0A6S7IJY5</accession>
<dbReference type="EC" id="6.2.1.3" evidence="3"/>
<dbReference type="GO" id="GO:0004467">
    <property type="term" value="F:long-chain fatty acid-CoA ligase activity"/>
    <property type="evidence" value="ECO:0007669"/>
    <property type="project" value="UniProtKB-EC"/>
</dbReference>
<dbReference type="PANTHER" id="PTHR43272:SF107">
    <property type="entry name" value="LONG-CHAIN-FATTY-ACID--COA LIGASE 5"/>
    <property type="match status" value="1"/>
</dbReference>
<evidence type="ECO:0000313" key="6">
    <source>
        <dbReference type="Proteomes" id="UP001152795"/>
    </source>
</evidence>
<evidence type="ECO:0000313" key="5">
    <source>
        <dbReference type="EMBL" id="CAB4019384.1"/>
    </source>
</evidence>
<keyword evidence="2" id="KW-0276">Fatty acid metabolism</keyword>
<dbReference type="Proteomes" id="UP001152795">
    <property type="component" value="Unassembled WGS sequence"/>
</dbReference>
<sequence>MVFKKFQAILGGSISVIGTGAAPIEAKVLTFLRVVLGCWIREGYGQTECTCPGTLTNKFDTSSGTCINLTGEKNPIPIWREPIRSGKFGFSVSQCLECMELPNNEAILDVLVDDGNISIIYFKHKLGHSEKVNEQPQPQHGNVNNERQPQHGDGIVLEIVSYHWSLLFKAQALTLENQERARTRGNVLFGYITRNIYMQYMFNIKL</sequence>
<dbReference type="Pfam" id="PF00501">
    <property type="entry name" value="AMP-binding"/>
    <property type="match status" value="1"/>
</dbReference>
<name>A0A6S7IJY5_PARCT</name>
<keyword evidence="6" id="KW-1185">Reference proteome</keyword>
<dbReference type="GO" id="GO:0016020">
    <property type="term" value="C:membrane"/>
    <property type="evidence" value="ECO:0007669"/>
    <property type="project" value="TreeGrafter"/>
</dbReference>
<proteinExistence type="predicted"/>
<comment type="caution">
    <text evidence="5">The sequence shown here is derived from an EMBL/GenBank/DDBJ whole genome shotgun (WGS) entry which is preliminary data.</text>
</comment>
<dbReference type="AlphaFoldDB" id="A0A6S7IJY5"/>
<organism evidence="5 6">
    <name type="scientific">Paramuricea clavata</name>
    <name type="common">Red gorgonian</name>
    <name type="synonym">Violescent sea-whip</name>
    <dbReference type="NCBI Taxonomy" id="317549"/>
    <lineage>
        <taxon>Eukaryota</taxon>
        <taxon>Metazoa</taxon>
        <taxon>Cnidaria</taxon>
        <taxon>Anthozoa</taxon>
        <taxon>Octocorallia</taxon>
        <taxon>Malacalcyonacea</taxon>
        <taxon>Plexauridae</taxon>
        <taxon>Paramuricea</taxon>
    </lineage>
</organism>
<dbReference type="Gene3D" id="3.40.50.12780">
    <property type="entry name" value="N-terminal domain of ligase-like"/>
    <property type="match status" value="1"/>
</dbReference>
<dbReference type="InterPro" id="IPR000873">
    <property type="entry name" value="AMP-dep_synth/lig_dom"/>
</dbReference>
<dbReference type="GO" id="GO:0005783">
    <property type="term" value="C:endoplasmic reticulum"/>
    <property type="evidence" value="ECO:0007669"/>
    <property type="project" value="TreeGrafter"/>
</dbReference>
<evidence type="ECO:0000256" key="1">
    <source>
        <dbReference type="ARBA" id="ARBA00022598"/>
    </source>
</evidence>
<protein>
    <recommendedName>
        <fullName evidence="3">long-chain-fatty-acid--CoA ligase</fullName>
        <ecNumber evidence="3">6.2.1.3</ecNumber>
    </recommendedName>
</protein>
<dbReference type="InterPro" id="IPR042099">
    <property type="entry name" value="ANL_N_sf"/>
</dbReference>
<dbReference type="SUPFAM" id="SSF56801">
    <property type="entry name" value="Acetyl-CoA synthetase-like"/>
    <property type="match status" value="1"/>
</dbReference>
<reference evidence="5" key="1">
    <citation type="submission" date="2020-04" db="EMBL/GenBank/DDBJ databases">
        <authorList>
            <person name="Alioto T."/>
            <person name="Alioto T."/>
            <person name="Gomez Garrido J."/>
        </authorList>
    </citation>
    <scope>NUCLEOTIDE SEQUENCE</scope>
    <source>
        <strain evidence="5">A484AB</strain>
    </source>
</reference>
<dbReference type="PANTHER" id="PTHR43272">
    <property type="entry name" value="LONG-CHAIN-FATTY-ACID--COA LIGASE"/>
    <property type="match status" value="1"/>
</dbReference>